<feature type="signal peptide" evidence="3">
    <location>
        <begin position="1"/>
        <end position="23"/>
    </location>
</feature>
<evidence type="ECO:0000313" key="6">
    <source>
        <dbReference type="Proteomes" id="UP000244902"/>
    </source>
</evidence>
<feature type="chain" id="PRO_5016160956" evidence="3">
    <location>
        <begin position="24"/>
        <end position="387"/>
    </location>
</feature>
<sequence length="387" mass="41352">MQRMIQKMFAVAGLTALSLNAVADELLVGLHMPLTGALARSGAGFNEGIQTAADIFNRNNGKHTVKLVTIDDESAPAKAVAAVEKLSSEKVQAIIGGYGSNVIGPASDAAERIGLTYITAGGVSDSLVGRGYKHFFRINNIAGYEKAVTTVLDEVGAKSVSIVFNTKEATSGLAEGVAKALKAKGITVATHAFDPAITDFKPVVNKIKLIDKPDVIVMSAYENDYVGILRAAKVLKPNVKAMVGVWSLATPQMASDFSDLMPNVIGTALLPFPVEYKSPEGKRFAETYKKLFNKDVDYLAQFGYVKATVLFEAMARAADDGSLAKGQLSEVLRKTNRDTLIGKLVFDATGDNPNFQHRMGQHQDGKIVIVSPKDDSTGAIRYPGVPW</sequence>
<dbReference type="Proteomes" id="UP000244902">
    <property type="component" value="Chromosome"/>
</dbReference>
<dbReference type="InterPro" id="IPR028082">
    <property type="entry name" value="Peripla_BP_I"/>
</dbReference>
<dbReference type="EMBL" id="CP022188">
    <property type="protein sequence ID" value="AWI77907.1"/>
    <property type="molecule type" value="Genomic_DNA"/>
</dbReference>
<accession>A0A2U8GW06</accession>
<name>A0A2U8GW06_9RHOO</name>
<keyword evidence="2 3" id="KW-0732">Signal</keyword>
<dbReference type="OrthoDB" id="9058175at2"/>
<protein>
    <submittedName>
        <fullName evidence="5">Branched-chain amino acid ABC transporter substrate-binding protein</fullName>
    </submittedName>
</protein>
<dbReference type="SUPFAM" id="SSF53822">
    <property type="entry name" value="Periplasmic binding protein-like I"/>
    <property type="match status" value="1"/>
</dbReference>
<evidence type="ECO:0000256" key="3">
    <source>
        <dbReference type="SAM" id="SignalP"/>
    </source>
</evidence>
<dbReference type="AlphaFoldDB" id="A0A2U8GW06"/>
<evidence type="ECO:0000313" key="5">
    <source>
        <dbReference type="EMBL" id="AWI77907.1"/>
    </source>
</evidence>
<evidence type="ECO:0000259" key="4">
    <source>
        <dbReference type="Pfam" id="PF13458"/>
    </source>
</evidence>
<comment type="similarity">
    <text evidence="1">Belongs to the leucine-binding protein family.</text>
</comment>
<reference evidence="5 6" key="1">
    <citation type="submission" date="2017-06" db="EMBL/GenBank/DDBJ databases">
        <title>Azoarcus sp. TSNA42 complete genome sequence.</title>
        <authorList>
            <person name="Woo J.-H."/>
            <person name="Kim H.-S."/>
        </authorList>
    </citation>
    <scope>NUCLEOTIDE SEQUENCE [LARGE SCALE GENOMIC DNA]</scope>
    <source>
        <strain evidence="5 6">TSNA42</strain>
    </source>
</reference>
<dbReference type="PANTHER" id="PTHR30483">
    <property type="entry name" value="LEUCINE-SPECIFIC-BINDING PROTEIN"/>
    <property type="match status" value="1"/>
</dbReference>
<feature type="domain" description="Leucine-binding protein" evidence="4">
    <location>
        <begin position="28"/>
        <end position="359"/>
    </location>
</feature>
<evidence type="ECO:0000256" key="1">
    <source>
        <dbReference type="ARBA" id="ARBA00010062"/>
    </source>
</evidence>
<proteinExistence type="inferred from homology"/>
<dbReference type="RefSeq" id="WP_108971036.1">
    <property type="nucleotide sequence ID" value="NZ_CP022188.1"/>
</dbReference>
<dbReference type="InterPro" id="IPR051010">
    <property type="entry name" value="BCAA_transport"/>
</dbReference>
<dbReference type="Gene3D" id="3.40.50.2300">
    <property type="match status" value="2"/>
</dbReference>
<evidence type="ECO:0000256" key="2">
    <source>
        <dbReference type="ARBA" id="ARBA00022729"/>
    </source>
</evidence>
<gene>
    <name evidence="5" type="ORF">CEW87_00235</name>
</gene>
<dbReference type="Pfam" id="PF13458">
    <property type="entry name" value="Peripla_BP_6"/>
    <property type="match status" value="1"/>
</dbReference>
<organism evidence="5 6">
    <name type="scientific">Parazoarcus communis</name>
    <dbReference type="NCBI Taxonomy" id="41977"/>
    <lineage>
        <taxon>Bacteria</taxon>
        <taxon>Pseudomonadati</taxon>
        <taxon>Pseudomonadota</taxon>
        <taxon>Betaproteobacteria</taxon>
        <taxon>Rhodocyclales</taxon>
        <taxon>Zoogloeaceae</taxon>
        <taxon>Parazoarcus</taxon>
    </lineage>
</organism>
<dbReference type="InterPro" id="IPR028081">
    <property type="entry name" value="Leu-bd"/>
</dbReference>